<organism evidence="2 3">
    <name type="scientific">Aspergillus pseudodeflectus</name>
    <dbReference type="NCBI Taxonomy" id="176178"/>
    <lineage>
        <taxon>Eukaryota</taxon>
        <taxon>Fungi</taxon>
        <taxon>Dikarya</taxon>
        <taxon>Ascomycota</taxon>
        <taxon>Pezizomycotina</taxon>
        <taxon>Eurotiomycetes</taxon>
        <taxon>Eurotiomycetidae</taxon>
        <taxon>Eurotiales</taxon>
        <taxon>Aspergillaceae</taxon>
        <taxon>Aspergillus</taxon>
        <taxon>Aspergillus subgen. Nidulantes</taxon>
    </lineage>
</organism>
<feature type="transmembrane region" description="Helical" evidence="1">
    <location>
        <begin position="89"/>
        <end position="107"/>
    </location>
</feature>
<dbReference type="GeneID" id="98153310"/>
<gene>
    <name evidence="2" type="ORF">BJX68DRAFT_223452</name>
</gene>
<reference evidence="2 3" key="1">
    <citation type="submission" date="2024-07" db="EMBL/GenBank/DDBJ databases">
        <title>Section-level genome sequencing and comparative genomics of Aspergillus sections Usti and Cavernicolus.</title>
        <authorList>
            <consortium name="Lawrence Berkeley National Laboratory"/>
            <person name="Nybo J.L."/>
            <person name="Vesth T.C."/>
            <person name="Theobald S."/>
            <person name="Frisvad J.C."/>
            <person name="Larsen T.O."/>
            <person name="Kjaerboelling I."/>
            <person name="Rothschild-Mancinelli K."/>
            <person name="Lyhne E.K."/>
            <person name="Kogle M.E."/>
            <person name="Barry K."/>
            <person name="Clum A."/>
            <person name="Na H."/>
            <person name="Ledsgaard L."/>
            <person name="Lin J."/>
            <person name="Lipzen A."/>
            <person name="Kuo A."/>
            <person name="Riley R."/>
            <person name="Mondo S."/>
            <person name="LaButti K."/>
            <person name="Haridas S."/>
            <person name="Pangalinan J."/>
            <person name="Salamov A.A."/>
            <person name="Simmons B.A."/>
            <person name="Magnuson J.K."/>
            <person name="Chen J."/>
            <person name="Drula E."/>
            <person name="Henrissat B."/>
            <person name="Wiebenga A."/>
            <person name="Lubbers R.J."/>
            <person name="Gomes A.C."/>
            <person name="Macurrencykelacurrency M.R."/>
            <person name="Stajich J."/>
            <person name="Grigoriev I.V."/>
            <person name="Mortensen U.H."/>
            <person name="De vries R.P."/>
            <person name="Baker S.E."/>
            <person name="Andersen M.R."/>
        </authorList>
    </citation>
    <scope>NUCLEOTIDE SEQUENCE [LARGE SCALE GENOMIC DNA]</scope>
    <source>
        <strain evidence="2 3">CBS 756.74</strain>
    </source>
</reference>
<sequence length="175" mass="20005">MSLKKSPKIPDRSATTEEVRSYLTQILTENYAAHPEFAEEACAAWKLGRGSELHDGNLEYFQQIFGNEVGFCLYGKVLKARQKAWQNSYAGIACVAGTYISLVWTLWYLHTTPSGHRSPLPIAVLGYGLGMFYWAQDSPDDTYNHRYLRNYMIRCVQLGNGIFFLWLYFHSLLSA</sequence>
<keyword evidence="1" id="KW-0472">Membrane</keyword>
<comment type="caution">
    <text evidence="2">The sequence shown here is derived from an EMBL/GenBank/DDBJ whole genome shotgun (WGS) entry which is preliminary data.</text>
</comment>
<dbReference type="RefSeq" id="XP_070905963.1">
    <property type="nucleotide sequence ID" value="XM_071038146.1"/>
</dbReference>
<proteinExistence type="predicted"/>
<protein>
    <submittedName>
        <fullName evidence="2">Uncharacterized protein</fullName>
    </submittedName>
</protein>
<dbReference type="Proteomes" id="UP001610444">
    <property type="component" value="Unassembled WGS sequence"/>
</dbReference>
<evidence type="ECO:0000256" key="1">
    <source>
        <dbReference type="SAM" id="Phobius"/>
    </source>
</evidence>
<feature type="transmembrane region" description="Helical" evidence="1">
    <location>
        <begin position="147"/>
        <end position="169"/>
    </location>
</feature>
<name>A0ABR4LBG5_9EURO</name>
<keyword evidence="3" id="KW-1185">Reference proteome</keyword>
<evidence type="ECO:0000313" key="2">
    <source>
        <dbReference type="EMBL" id="KAL2861873.1"/>
    </source>
</evidence>
<accession>A0ABR4LBG5</accession>
<evidence type="ECO:0000313" key="3">
    <source>
        <dbReference type="Proteomes" id="UP001610444"/>
    </source>
</evidence>
<keyword evidence="1" id="KW-1133">Transmembrane helix</keyword>
<dbReference type="EMBL" id="JBFXLR010000001">
    <property type="protein sequence ID" value="KAL2861873.1"/>
    <property type="molecule type" value="Genomic_DNA"/>
</dbReference>
<keyword evidence="1" id="KW-0812">Transmembrane</keyword>
<feature type="transmembrane region" description="Helical" evidence="1">
    <location>
        <begin position="119"/>
        <end position="135"/>
    </location>
</feature>